<dbReference type="InterPro" id="IPR038071">
    <property type="entry name" value="UROD/MetE-like_sf"/>
</dbReference>
<gene>
    <name evidence="1" type="ORF">S06H3_63552</name>
</gene>
<organism evidence="1">
    <name type="scientific">marine sediment metagenome</name>
    <dbReference type="NCBI Taxonomy" id="412755"/>
    <lineage>
        <taxon>unclassified sequences</taxon>
        <taxon>metagenomes</taxon>
        <taxon>ecological metagenomes</taxon>
    </lineage>
</organism>
<feature type="non-terminal residue" evidence="1">
    <location>
        <position position="1"/>
    </location>
</feature>
<sequence length="105" mass="11953">DLAEVGVNCFQFDQPALYGLERLAEKLQNLKVCLYSPVDIQRVLPTGNRTLIIDEAQGMVRLFYGEHGGFIAKNYSDLKGIGVNPEWDQWAYESFLKNKDLTVKK</sequence>
<comment type="caution">
    <text evidence="1">The sequence shown here is derived from an EMBL/GenBank/DDBJ whole genome shotgun (WGS) entry which is preliminary data.</text>
</comment>
<protein>
    <submittedName>
        <fullName evidence="1">Uncharacterized protein</fullName>
    </submittedName>
</protein>
<proteinExistence type="predicted"/>
<dbReference type="EMBL" id="BARV01042189">
    <property type="protein sequence ID" value="GAI46819.1"/>
    <property type="molecule type" value="Genomic_DNA"/>
</dbReference>
<dbReference type="Gene3D" id="3.20.20.210">
    <property type="match status" value="1"/>
</dbReference>
<name>X1QU67_9ZZZZ</name>
<dbReference type="AlphaFoldDB" id="X1QU67"/>
<evidence type="ECO:0000313" key="1">
    <source>
        <dbReference type="EMBL" id="GAI46819.1"/>
    </source>
</evidence>
<reference evidence="1" key="1">
    <citation type="journal article" date="2014" name="Front. Microbiol.">
        <title>High frequency of phylogenetically diverse reductive dehalogenase-homologous genes in deep subseafloor sedimentary metagenomes.</title>
        <authorList>
            <person name="Kawai M."/>
            <person name="Futagami T."/>
            <person name="Toyoda A."/>
            <person name="Takaki Y."/>
            <person name="Nishi S."/>
            <person name="Hori S."/>
            <person name="Arai W."/>
            <person name="Tsubouchi T."/>
            <person name="Morono Y."/>
            <person name="Uchiyama I."/>
            <person name="Ito T."/>
            <person name="Fujiyama A."/>
            <person name="Inagaki F."/>
            <person name="Takami H."/>
        </authorList>
    </citation>
    <scope>NUCLEOTIDE SEQUENCE</scope>
    <source>
        <strain evidence="1">Expedition CK06-06</strain>
    </source>
</reference>
<accession>X1QU67</accession>